<keyword evidence="18" id="KW-0460">Magnesium</keyword>
<evidence type="ECO:0000256" key="19">
    <source>
        <dbReference type="ARBA" id="ARBA00046577"/>
    </source>
</evidence>
<sequence length="855" mass="90806">MVAQMVQGKVSLAVAAGIDDPQNPLGTDAIQVYEAIASVYSEDGVLVLMDLGSALMSAEMALEFLLPEQQAKVHLCAAPLVEGAIAAAVAAASGSDMQRVIAEAQAALLPKAAQLGVAISHPSSIIGEEQVTHDMGAPEEASLSTGQITREIHLTVHNRLGLHARPAAKFVACATRFQSQIQVCNLTKGSGFVRADSINQVTMLGVRQGHEIAITATGADADEALAALKALVESHFGEDDSVLESHAIPPSPHLSTPGASAEGNPPAALLATHWLLSPSSLKGIPASPGVAIAPSFQFKKTTVVWHHAAPIRIQEYHVDNPEAEWQRLQAALRIARQEIQALLTHSSIQIGDAEAAIFDAHLLFLEDPMLLETVQERIFALHLNAEAAWGAVIEEVANNYHQLEDPYLQERVADVVDVGQRILRILSGTPITTVDLSQPAILVASDLTPSDTASLDPTKVLGICITAGSATAHSAILARSLGIPAVVGLPSEILQVADGTLLTVDGETGNVWIEPEPDTLAALEGKRHTQQTARQRALAAAHQPCLTRDRHQISVLANIGSIEDTQQALNMGAEGVGLLRTEFLYLHRTSAPSEEEQLTVYQAIAQILGTHPLIIRTLDAGGDKPLPYLGMQPETNPFLGWRGIRFCLDRPQILQTQLRAILKASARHQVKIMFPMIATVAEIQAAKAMLAEVQAELRQAGIPFDEKMEVGIMVEVPSAVAIAEQLAQEVDFFSLGTNDLSQYVMAADRTNPQVAPLADALHPAVLRMIQQTVQTAHAAGIWVGLCGEVAADPLSAPILLGLGLDEVSLSPLAIPVFKEAIAKLTMAQAQAIAATALQQDSAAKVREVVLNSLVL</sequence>
<dbReference type="GO" id="GO:0009401">
    <property type="term" value="P:phosphoenolpyruvate-dependent sugar phosphotransferase system"/>
    <property type="evidence" value="ECO:0007669"/>
    <property type="project" value="UniProtKB-KW"/>
</dbReference>
<evidence type="ECO:0000256" key="7">
    <source>
        <dbReference type="ARBA" id="ARBA00007837"/>
    </source>
</evidence>
<dbReference type="GO" id="GO:0046872">
    <property type="term" value="F:metal ion binding"/>
    <property type="evidence" value="ECO:0007669"/>
    <property type="project" value="UniProtKB-KW"/>
</dbReference>
<dbReference type="PANTHER" id="PTHR46244">
    <property type="entry name" value="PHOSPHOENOLPYRUVATE-PROTEIN PHOSPHOTRANSFERASE"/>
    <property type="match status" value="1"/>
</dbReference>
<dbReference type="SUPFAM" id="SSF47831">
    <property type="entry name" value="Enzyme I of the PEP:sugar phosphotransferase system HPr-binding (sub)domain"/>
    <property type="match status" value="1"/>
</dbReference>
<dbReference type="PROSITE" id="PS51096">
    <property type="entry name" value="PTS_EIIA_TYPE_4"/>
    <property type="match status" value="1"/>
</dbReference>
<keyword evidence="13" id="KW-0762">Sugar transport</keyword>
<dbReference type="InterPro" id="IPR036637">
    <property type="entry name" value="Phosphohistidine_dom_sf"/>
</dbReference>
<gene>
    <name evidence="22" type="ORF">PCC6912_23550</name>
</gene>
<dbReference type="GO" id="GO:0008965">
    <property type="term" value="F:phosphoenolpyruvate-protein phosphotransferase activity"/>
    <property type="evidence" value="ECO:0007669"/>
    <property type="project" value="UniProtKB-EC"/>
</dbReference>
<dbReference type="EMBL" id="RSCJ01000007">
    <property type="protein sequence ID" value="RUR83522.1"/>
    <property type="molecule type" value="Genomic_DNA"/>
</dbReference>
<dbReference type="PRINTS" id="PR01736">
    <property type="entry name" value="PHPHTRNFRASE"/>
</dbReference>
<evidence type="ECO:0000256" key="11">
    <source>
        <dbReference type="ARBA" id="ARBA00022448"/>
    </source>
</evidence>
<dbReference type="SUPFAM" id="SSF52009">
    <property type="entry name" value="Phosphohistidine domain"/>
    <property type="match status" value="1"/>
</dbReference>
<keyword evidence="16" id="KW-0479">Metal-binding</keyword>
<dbReference type="InterPro" id="IPR004701">
    <property type="entry name" value="PTS_EIIA_man-typ"/>
</dbReference>
<proteinExistence type="inferred from homology"/>
<dbReference type="PROSITE" id="PS00369">
    <property type="entry name" value="PTS_HPR_HIS"/>
    <property type="match status" value="1"/>
</dbReference>
<dbReference type="GO" id="GO:0016020">
    <property type="term" value="C:membrane"/>
    <property type="evidence" value="ECO:0007669"/>
    <property type="project" value="InterPro"/>
</dbReference>
<comment type="caution">
    <text evidence="22">The sequence shown here is derived from an EMBL/GenBank/DDBJ whole genome shotgun (WGS) entry which is preliminary data.</text>
</comment>
<evidence type="ECO:0000256" key="4">
    <source>
        <dbReference type="ARBA" id="ARBA00002788"/>
    </source>
</evidence>
<name>A0A433NL30_CHLFR</name>
<dbReference type="InterPro" id="IPR012844">
    <property type="entry name" value="DhaM_N"/>
</dbReference>
<dbReference type="InterPro" id="IPR036618">
    <property type="entry name" value="PtsI_HPr-bd_sf"/>
</dbReference>
<reference evidence="22 23" key="1">
    <citation type="journal article" date="2019" name="Genome Biol. Evol.">
        <title>Day and night: Metabolic profiles and evolutionary relationships of six axenic non-marine cyanobacteria.</title>
        <authorList>
            <person name="Will S.E."/>
            <person name="Henke P."/>
            <person name="Boedeker C."/>
            <person name="Huang S."/>
            <person name="Brinkmann H."/>
            <person name="Rohde M."/>
            <person name="Jarek M."/>
            <person name="Friedl T."/>
            <person name="Seufert S."/>
            <person name="Schumacher M."/>
            <person name="Overmann J."/>
            <person name="Neumann-Schaal M."/>
            <person name="Petersen J."/>
        </authorList>
    </citation>
    <scope>NUCLEOTIDE SEQUENCE [LARGE SCALE GENOMIC DNA]</scope>
    <source>
        <strain evidence="22 23">PCC 6912</strain>
    </source>
</reference>
<dbReference type="STRING" id="211165.GCA_000317285_04900"/>
<evidence type="ECO:0000256" key="15">
    <source>
        <dbReference type="ARBA" id="ARBA00022683"/>
    </source>
</evidence>
<accession>A0A433NL30</accession>
<comment type="subunit">
    <text evidence="19">Homodimer. The dihydroxyacetone kinase complex is composed of a homodimer of DhaM, a homodimer of DhaK and the subunit DhaL.</text>
</comment>
<organism evidence="22 23">
    <name type="scientific">Chlorogloeopsis fritschii PCC 6912</name>
    <dbReference type="NCBI Taxonomy" id="211165"/>
    <lineage>
        <taxon>Bacteria</taxon>
        <taxon>Bacillati</taxon>
        <taxon>Cyanobacteriota</taxon>
        <taxon>Cyanophyceae</taxon>
        <taxon>Nostocales</taxon>
        <taxon>Chlorogloeopsidaceae</taxon>
        <taxon>Chlorogloeopsis</taxon>
    </lineage>
</organism>
<keyword evidence="12" id="KW-0963">Cytoplasm</keyword>
<dbReference type="InterPro" id="IPR008731">
    <property type="entry name" value="PTS_EIN"/>
</dbReference>
<dbReference type="Proteomes" id="UP000268857">
    <property type="component" value="Unassembled WGS sequence"/>
</dbReference>
<comment type="catalytic activity">
    <reaction evidence="2">
        <text>dihydroxyacetone + phosphoenolpyruvate = dihydroxyacetone phosphate + pyruvate</text>
        <dbReference type="Rhea" id="RHEA:18381"/>
        <dbReference type="ChEBI" id="CHEBI:15361"/>
        <dbReference type="ChEBI" id="CHEBI:16016"/>
        <dbReference type="ChEBI" id="CHEBI:57642"/>
        <dbReference type="ChEBI" id="CHEBI:58702"/>
        <dbReference type="EC" id="2.7.1.121"/>
    </reaction>
</comment>
<comment type="function">
    <text evidence="4">Component of the dihydroxyacetone kinase complex, which is responsible for the phosphoenolpyruvate (PEP)-dependent phosphorylation of dihydroxyacetone. DhaM serves as the phosphoryl donor. Is phosphorylated by phosphoenolpyruvate in an EI- and HPr-dependent reaction, and a phosphorelay system on histidine residues finally leads to phosphoryl transfer to DhaL and dihydroxyacetone.</text>
</comment>
<evidence type="ECO:0000256" key="10">
    <source>
        <dbReference type="ARBA" id="ARBA00020422"/>
    </source>
</evidence>
<evidence type="ECO:0000256" key="3">
    <source>
        <dbReference type="ARBA" id="ARBA00001946"/>
    </source>
</evidence>
<dbReference type="Pfam" id="PF05524">
    <property type="entry name" value="PEP-utilisers_N"/>
    <property type="match status" value="1"/>
</dbReference>
<evidence type="ECO:0000256" key="1">
    <source>
        <dbReference type="ARBA" id="ARBA00000683"/>
    </source>
</evidence>
<dbReference type="InterPro" id="IPR001020">
    <property type="entry name" value="PTS_HPr_His_P_site"/>
</dbReference>
<dbReference type="PRINTS" id="PR00107">
    <property type="entry name" value="PHOSPHOCPHPR"/>
</dbReference>
<dbReference type="AlphaFoldDB" id="A0A433NL30"/>
<evidence type="ECO:0000313" key="23">
    <source>
        <dbReference type="Proteomes" id="UP000268857"/>
    </source>
</evidence>
<dbReference type="Gene3D" id="3.40.50.510">
    <property type="entry name" value="Phosphotransferase system, mannose-type IIA component"/>
    <property type="match status" value="1"/>
</dbReference>
<dbReference type="InterPro" id="IPR050499">
    <property type="entry name" value="PEP-utilizing_PTS_enzyme"/>
</dbReference>
<dbReference type="Pfam" id="PF03610">
    <property type="entry name" value="EIIA-man"/>
    <property type="match status" value="1"/>
</dbReference>
<dbReference type="InterPro" id="IPR006318">
    <property type="entry name" value="PTS_EI-like"/>
</dbReference>
<evidence type="ECO:0000256" key="2">
    <source>
        <dbReference type="ARBA" id="ARBA00001113"/>
    </source>
</evidence>
<comment type="subcellular location">
    <subcellularLocation>
        <location evidence="6">Cytoplasm</location>
    </subcellularLocation>
</comment>
<dbReference type="InterPro" id="IPR036662">
    <property type="entry name" value="PTS_EIIA_man-typ_sf"/>
</dbReference>
<dbReference type="NCBIfam" id="TIGR01417">
    <property type="entry name" value="PTS_I_fam"/>
    <property type="match status" value="1"/>
</dbReference>
<evidence type="ECO:0000256" key="9">
    <source>
        <dbReference type="ARBA" id="ARBA00012232"/>
    </source>
</evidence>
<dbReference type="PROSITE" id="PS51350">
    <property type="entry name" value="PTS_HPR_DOM"/>
    <property type="match status" value="1"/>
</dbReference>
<feature type="domain" description="PTS EIIA type-4" evidence="20">
    <location>
        <begin position="1"/>
        <end position="117"/>
    </location>
</feature>
<dbReference type="Gene3D" id="3.20.20.60">
    <property type="entry name" value="Phosphoenolpyruvate-binding domains"/>
    <property type="match status" value="1"/>
</dbReference>
<evidence type="ECO:0000256" key="5">
    <source>
        <dbReference type="ARBA" id="ARBA00003681"/>
    </source>
</evidence>
<keyword evidence="14" id="KW-0808">Transferase</keyword>
<keyword evidence="23" id="KW-1185">Reference proteome</keyword>
<evidence type="ECO:0000256" key="17">
    <source>
        <dbReference type="ARBA" id="ARBA00022777"/>
    </source>
</evidence>
<dbReference type="InterPro" id="IPR000121">
    <property type="entry name" value="PEP_util_C"/>
</dbReference>
<feature type="domain" description="HPr" evidence="21">
    <location>
        <begin position="147"/>
        <end position="239"/>
    </location>
</feature>
<evidence type="ECO:0000259" key="20">
    <source>
        <dbReference type="PROSITE" id="PS51096"/>
    </source>
</evidence>
<dbReference type="Pfam" id="PF00391">
    <property type="entry name" value="PEP-utilizers"/>
    <property type="match status" value="1"/>
</dbReference>
<comment type="similarity">
    <text evidence="7">Belongs to the PEP-utilizing enzyme family.</text>
</comment>
<dbReference type="SUPFAM" id="SSF53062">
    <property type="entry name" value="PTS system fructose IIA component-like"/>
    <property type="match status" value="1"/>
</dbReference>
<evidence type="ECO:0000256" key="16">
    <source>
        <dbReference type="ARBA" id="ARBA00022723"/>
    </source>
</evidence>
<evidence type="ECO:0000256" key="13">
    <source>
        <dbReference type="ARBA" id="ARBA00022597"/>
    </source>
</evidence>
<dbReference type="Gene3D" id="3.50.30.10">
    <property type="entry name" value="Phosphohistidine domain"/>
    <property type="match status" value="1"/>
</dbReference>
<dbReference type="Gene3D" id="3.30.1340.10">
    <property type="entry name" value="HPr-like"/>
    <property type="match status" value="1"/>
</dbReference>
<evidence type="ECO:0000259" key="21">
    <source>
        <dbReference type="PROSITE" id="PS51350"/>
    </source>
</evidence>
<dbReference type="InterPro" id="IPR040442">
    <property type="entry name" value="Pyrv_kinase-like_dom_sf"/>
</dbReference>
<keyword evidence="11" id="KW-0813">Transport</keyword>
<keyword evidence="17" id="KW-0418">Kinase</keyword>
<keyword evidence="15" id="KW-0598">Phosphotransferase system</keyword>
<dbReference type="EC" id="2.7.3.9" evidence="9"/>
<evidence type="ECO:0000256" key="14">
    <source>
        <dbReference type="ARBA" id="ARBA00022679"/>
    </source>
</evidence>
<evidence type="ECO:0000256" key="18">
    <source>
        <dbReference type="ARBA" id="ARBA00022842"/>
    </source>
</evidence>
<dbReference type="GO" id="GO:0005737">
    <property type="term" value="C:cytoplasm"/>
    <property type="evidence" value="ECO:0007669"/>
    <property type="project" value="UniProtKB-SubCell"/>
</dbReference>
<dbReference type="InterPro" id="IPR008279">
    <property type="entry name" value="PEP-util_enz_mobile_dom"/>
</dbReference>
<dbReference type="Gene3D" id="1.10.274.10">
    <property type="entry name" value="PtsI, HPr-binding domain"/>
    <property type="match status" value="1"/>
</dbReference>
<dbReference type="InterPro" id="IPR023151">
    <property type="entry name" value="PEP_util_CS"/>
</dbReference>
<protein>
    <recommendedName>
        <fullName evidence="10">Phosphocarrier protein HPr</fullName>
        <ecNumber evidence="8">2.7.1.121</ecNumber>
        <ecNumber evidence="9">2.7.3.9</ecNumber>
    </recommendedName>
</protein>
<evidence type="ECO:0000256" key="8">
    <source>
        <dbReference type="ARBA" id="ARBA00012095"/>
    </source>
</evidence>
<evidence type="ECO:0000256" key="6">
    <source>
        <dbReference type="ARBA" id="ARBA00004496"/>
    </source>
</evidence>
<dbReference type="InterPro" id="IPR000032">
    <property type="entry name" value="HPr-like"/>
</dbReference>
<dbReference type="GO" id="GO:0047324">
    <property type="term" value="F:phosphoenolpyruvate-glycerone phosphotransferase activity"/>
    <property type="evidence" value="ECO:0007669"/>
    <property type="project" value="UniProtKB-EC"/>
</dbReference>
<dbReference type="SUPFAM" id="SSF55594">
    <property type="entry name" value="HPr-like"/>
    <property type="match status" value="1"/>
</dbReference>
<dbReference type="InterPro" id="IPR035895">
    <property type="entry name" value="HPr-like_sf"/>
</dbReference>
<dbReference type="NCBIfam" id="TIGR01003">
    <property type="entry name" value="PTS_HPr_family"/>
    <property type="match status" value="1"/>
</dbReference>
<dbReference type="SUPFAM" id="SSF51621">
    <property type="entry name" value="Phosphoenolpyruvate/pyruvate domain"/>
    <property type="match status" value="1"/>
</dbReference>
<dbReference type="CDD" id="cd00367">
    <property type="entry name" value="PTS-HPr_like"/>
    <property type="match status" value="1"/>
</dbReference>
<dbReference type="Pfam" id="PF02896">
    <property type="entry name" value="PEP-utilizers_C"/>
    <property type="match status" value="1"/>
</dbReference>
<dbReference type="Pfam" id="PF00381">
    <property type="entry name" value="PTS-HPr"/>
    <property type="match status" value="1"/>
</dbReference>
<dbReference type="PANTHER" id="PTHR46244:SF6">
    <property type="entry name" value="PHOSPHOENOLPYRUVATE-PROTEIN PHOSPHOTRANSFERASE"/>
    <property type="match status" value="1"/>
</dbReference>
<dbReference type="NCBIfam" id="TIGR02364">
    <property type="entry name" value="dha_pts"/>
    <property type="match status" value="1"/>
</dbReference>
<evidence type="ECO:0000313" key="22">
    <source>
        <dbReference type="EMBL" id="RUR83522.1"/>
    </source>
</evidence>
<dbReference type="PROSITE" id="PS00742">
    <property type="entry name" value="PEP_ENZYMES_2"/>
    <property type="match status" value="1"/>
</dbReference>
<comment type="function">
    <text evidence="5">General (non sugar-specific) component of the phosphoenolpyruvate-dependent sugar phosphotransferase system (sugar PTS). This major carbohydrate active-transport system catalyzes the phosphorylation of incoming sugar substrates concomitantly with their translocation across the cell membrane. The phosphoryl group from phosphoenolpyruvate (PEP) is transferred to the phosphoryl carrier protein HPr by enzyme I. Phospho-HPr then transfers it to the PTS EIIA domain.</text>
</comment>
<evidence type="ECO:0000256" key="12">
    <source>
        <dbReference type="ARBA" id="ARBA00022490"/>
    </source>
</evidence>
<comment type="catalytic activity">
    <reaction evidence="1">
        <text>L-histidyl-[protein] + phosphoenolpyruvate = N(pros)-phospho-L-histidyl-[protein] + pyruvate</text>
        <dbReference type="Rhea" id="RHEA:23880"/>
        <dbReference type="Rhea" id="RHEA-COMP:9745"/>
        <dbReference type="Rhea" id="RHEA-COMP:9746"/>
        <dbReference type="ChEBI" id="CHEBI:15361"/>
        <dbReference type="ChEBI" id="CHEBI:29979"/>
        <dbReference type="ChEBI" id="CHEBI:58702"/>
        <dbReference type="ChEBI" id="CHEBI:64837"/>
        <dbReference type="EC" id="2.7.3.9"/>
    </reaction>
</comment>
<comment type="cofactor">
    <cofactor evidence="3">
        <name>Mg(2+)</name>
        <dbReference type="ChEBI" id="CHEBI:18420"/>
    </cofactor>
</comment>
<dbReference type="InterPro" id="IPR015813">
    <property type="entry name" value="Pyrv/PenolPyrv_kinase-like_dom"/>
</dbReference>
<dbReference type="EC" id="2.7.1.121" evidence="8"/>